<reference evidence="2 3" key="2">
    <citation type="journal article" date="2008" name="Nature">
        <title>The Phaeodactylum genome reveals the evolutionary history of diatom genomes.</title>
        <authorList>
            <person name="Bowler C."/>
            <person name="Allen A.E."/>
            <person name="Badger J.H."/>
            <person name="Grimwood J."/>
            <person name="Jabbari K."/>
            <person name="Kuo A."/>
            <person name="Maheswari U."/>
            <person name="Martens C."/>
            <person name="Maumus F."/>
            <person name="Otillar R.P."/>
            <person name="Rayko E."/>
            <person name="Salamov A."/>
            <person name="Vandepoele K."/>
            <person name="Beszteri B."/>
            <person name="Gruber A."/>
            <person name="Heijde M."/>
            <person name="Katinka M."/>
            <person name="Mock T."/>
            <person name="Valentin K."/>
            <person name="Verret F."/>
            <person name="Berges J.A."/>
            <person name="Brownlee C."/>
            <person name="Cadoret J.P."/>
            <person name="Chiovitti A."/>
            <person name="Choi C.J."/>
            <person name="Coesel S."/>
            <person name="De Martino A."/>
            <person name="Detter J.C."/>
            <person name="Durkin C."/>
            <person name="Falciatore A."/>
            <person name="Fournet J."/>
            <person name="Haruta M."/>
            <person name="Huysman M.J."/>
            <person name="Jenkins B.D."/>
            <person name="Jiroutova K."/>
            <person name="Jorgensen R.E."/>
            <person name="Joubert Y."/>
            <person name="Kaplan A."/>
            <person name="Kroger N."/>
            <person name="Kroth P.G."/>
            <person name="La Roche J."/>
            <person name="Lindquist E."/>
            <person name="Lommer M."/>
            <person name="Martin-Jezequel V."/>
            <person name="Lopez P.J."/>
            <person name="Lucas S."/>
            <person name="Mangogna M."/>
            <person name="McGinnis K."/>
            <person name="Medlin L.K."/>
            <person name="Montsant A."/>
            <person name="Oudot-Le Secq M.P."/>
            <person name="Napoli C."/>
            <person name="Obornik M."/>
            <person name="Parker M.S."/>
            <person name="Petit J.L."/>
            <person name="Porcel B.M."/>
            <person name="Poulsen N."/>
            <person name="Robison M."/>
            <person name="Rychlewski L."/>
            <person name="Rynearson T.A."/>
            <person name="Schmutz J."/>
            <person name="Shapiro H."/>
            <person name="Siaut M."/>
            <person name="Stanley M."/>
            <person name="Sussman M.R."/>
            <person name="Taylor A.R."/>
            <person name="Vardi A."/>
            <person name="von Dassow P."/>
            <person name="Vyverman W."/>
            <person name="Willis A."/>
            <person name="Wyrwicz L.S."/>
            <person name="Rokhsar D.S."/>
            <person name="Weissenbach J."/>
            <person name="Armbrust E.V."/>
            <person name="Green B.R."/>
            <person name="Van de Peer Y."/>
            <person name="Grigoriev I.V."/>
        </authorList>
    </citation>
    <scope>NUCLEOTIDE SEQUENCE [LARGE SCALE GENOMIC DNA]</scope>
    <source>
        <strain evidence="2 3">CCMP1335</strain>
    </source>
</reference>
<keyword evidence="3" id="KW-1185">Reference proteome</keyword>
<reference evidence="2 3" key="1">
    <citation type="journal article" date="2004" name="Science">
        <title>The genome of the diatom Thalassiosira pseudonana: ecology, evolution, and metabolism.</title>
        <authorList>
            <person name="Armbrust E.V."/>
            <person name="Berges J.A."/>
            <person name="Bowler C."/>
            <person name="Green B.R."/>
            <person name="Martinez D."/>
            <person name="Putnam N.H."/>
            <person name="Zhou S."/>
            <person name="Allen A.E."/>
            <person name="Apt K.E."/>
            <person name="Bechner M."/>
            <person name="Brzezinski M.A."/>
            <person name="Chaal B.K."/>
            <person name="Chiovitti A."/>
            <person name="Davis A.K."/>
            <person name="Demarest M.S."/>
            <person name="Detter J.C."/>
            <person name="Glavina T."/>
            <person name="Goodstein D."/>
            <person name="Hadi M.Z."/>
            <person name="Hellsten U."/>
            <person name="Hildebrand M."/>
            <person name="Jenkins B.D."/>
            <person name="Jurka J."/>
            <person name="Kapitonov V.V."/>
            <person name="Kroger N."/>
            <person name="Lau W.W."/>
            <person name="Lane T.W."/>
            <person name="Larimer F.W."/>
            <person name="Lippmeier J.C."/>
            <person name="Lucas S."/>
            <person name="Medina M."/>
            <person name="Montsant A."/>
            <person name="Obornik M."/>
            <person name="Parker M.S."/>
            <person name="Palenik B."/>
            <person name="Pazour G.J."/>
            <person name="Richardson P.M."/>
            <person name="Rynearson T.A."/>
            <person name="Saito M.A."/>
            <person name="Schwartz D.C."/>
            <person name="Thamatrakoln K."/>
            <person name="Valentin K."/>
            <person name="Vardi A."/>
            <person name="Wilkerson F.P."/>
            <person name="Rokhsar D.S."/>
        </authorList>
    </citation>
    <scope>NUCLEOTIDE SEQUENCE [LARGE SCALE GENOMIC DNA]</scope>
    <source>
        <strain evidence="2 3">CCMP1335</strain>
    </source>
</reference>
<evidence type="ECO:0000313" key="2">
    <source>
        <dbReference type="EMBL" id="ACI64623.1"/>
    </source>
</evidence>
<evidence type="ECO:0000313" key="3">
    <source>
        <dbReference type="Proteomes" id="UP000001449"/>
    </source>
</evidence>
<dbReference type="AlphaFoldDB" id="B5YNF8"/>
<dbReference type="HOGENOM" id="CLU_1274522_0_0_1"/>
<name>B5YNF8_THAPS</name>
<dbReference type="GeneID" id="7450678"/>
<accession>B5YNF8</accession>
<feature type="region of interest" description="Disordered" evidence="1">
    <location>
        <begin position="166"/>
        <end position="198"/>
    </location>
</feature>
<dbReference type="Proteomes" id="UP000001449">
    <property type="component" value="Chromosome 7"/>
</dbReference>
<feature type="region of interest" description="Disordered" evidence="1">
    <location>
        <begin position="142"/>
        <end position="161"/>
    </location>
</feature>
<dbReference type="PaxDb" id="35128-Thaps7135"/>
<feature type="region of interest" description="Disordered" evidence="1">
    <location>
        <begin position="1"/>
        <end position="77"/>
    </location>
</feature>
<protein>
    <submittedName>
        <fullName evidence="2">Uncharacterized protein</fullName>
    </submittedName>
</protein>
<dbReference type="EMBL" id="CP001160">
    <property type="protein sequence ID" value="ACI64623.1"/>
    <property type="molecule type" value="Genomic_DNA"/>
</dbReference>
<proteinExistence type="predicted"/>
<dbReference type="InParanoid" id="B5YNF8"/>
<dbReference type="RefSeq" id="XP_002295906.1">
    <property type="nucleotide sequence ID" value="XM_002295870.1"/>
</dbReference>
<dbReference type="KEGG" id="tps:THAPS_7135"/>
<feature type="compositionally biased region" description="Low complexity" evidence="1">
    <location>
        <begin position="178"/>
        <end position="195"/>
    </location>
</feature>
<organism evidence="2 3">
    <name type="scientific">Thalassiosira pseudonana</name>
    <name type="common">Marine diatom</name>
    <name type="synonym">Cyclotella nana</name>
    <dbReference type="NCBI Taxonomy" id="35128"/>
    <lineage>
        <taxon>Eukaryota</taxon>
        <taxon>Sar</taxon>
        <taxon>Stramenopiles</taxon>
        <taxon>Ochrophyta</taxon>
        <taxon>Bacillariophyta</taxon>
        <taxon>Coscinodiscophyceae</taxon>
        <taxon>Thalassiosirophycidae</taxon>
        <taxon>Thalassiosirales</taxon>
        <taxon>Thalassiosiraceae</taxon>
        <taxon>Thalassiosira</taxon>
    </lineage>
</organism>
<evidence type="ECO:0000256" key="1">
    <source>
        <dbReference type="SAM" id="MobiDB-lite"/>
    </source>
</evidence>
<feature type="compositionally biased region" description="Polar residues" evidence="1">
    <location>
        <begin position="37"/>
        <end position="55"/>
    </location>
</feature>
<sequence length="217" mass="23416">MMKTSTIGIAKINGEPKSGLANPDSFGMLSMPPQDLGCSSPTPDEYIQSSYNKANARSLCSPPPPPTQGTGTTSNNAKVIGPSPESMLVQLNTGRSILHPKPGDADRISIVLSMKLAKEVLGESDGNSACHSHIAIPQSMFLSPPPSYQVPSPNYKDDDEELEEDMPVMHTPIKLRMRTSSSSPKRQRPPSSSPRINVKYHVGTNFFVPISQDEAED</sequence>
<gene>
    <name evidence="2" type="ORF">THAPS_7135</name>
</gene>